<dbReference type="eggNOG" id="COG4121">
    <property type="taxonomic scope" value="Bacteria"/>
</dbReference>
<sequence>MIHNFNSPLHDIILSDDGTFTAYSKEYDEHYHSTKDGALNESLLKHVIPTMNMMQNRDEVNILDICFGLGFNTLASLYYHKKHSLKQRLNIYSPELDTGLVESLKDFAYPEIFDEFKHIIDELLANKIYSDKNFHIEIFLGDAREYIKSFQNKFDIVYQDAFSPKANYALWTGEYFRDISSSMKADGILSTYSTALATRLALYENGFNVYVNRQESIRNSTIASKENLKDLELVDMKHKIKCNPDARPLRD</sequence>
<dbReference type="PANTHER" id="PTHR39963:SF1">
    <property type="entry name" value="MNMC-LIKE METHYLTRANSFERASE DOMAIN-CONTAINING PROTEIN"/>
    <property type="match status" value="1"/>
</dbReference>
<reference evidence="2 3" key="1">
    <citation type="submission" date="2013-07" db="EMBL/GenBank/DDBJ databases">
        <title>Sulfurimonas hongkongensis AST-10 Genome Sequencing.</title>
        <authorList>
            <person name="Cai L."/>
            <person name="Zhang T."/>
        </authorList>
    </citation>
    <scope>NUCLEOTIDE SEQUENCE [LARGE SCALE GENOMIC DNA]</scope>
    <source>
        <strain evidence="2 3">AST-10</strain>
    </source>
</reference>
<dbReference type="InterPro" id="IPR029063">
    <property type="entry name" value="SAM-dependent_MTases_sf"/>
</dbReference>
<organism evidence="2 3">
    <name type="scientific">Sulfurimonas hongkongensis</name>
    <dbReference type="NCBI Taxonomy" id="1172190"/>
    <lineage>
        <taxon>Bacteria</taxon>
        <taxon>Pseudomonadati</taxon>
        <taxon>Campylobacterota</taxon>
        <taxon>Epsilonproteobacteria</taxon>
        <taxon>Campylobacterales</taxon>
        <taxon>Sulfurimonadaceae</taxon>
        <taxon>Sulfurimonas</taxon>
    </lineage>
</organism>
<dbReference type="PANTHER" id="PTHR39963">
    <property type="entry name" value="SLL0983 PROTEIN"/>
    <property type="match status" value="1"/>
</dbReference>
<name>T0JEV6_9BACT</name>
<evidence type="ECO:0000259" key="1">
    <source>
        <dbReference type="Pfam" id="PF05430"/>
    </source>
</evidence>
<dbReference type="Gene3D" id="3.40.50.150">
    <property type="entry name" value="Vaccinia Virus protein VP39"/>
    <property type="match status" value="1"/>
</dbReference>
<gene>
    <name evidence="2" type="ORF">M947_06045</name>
</gene>
<dbReference type="InterPro" id="IPR008471">
    <property type="entry name" value="MnmC-like_methylTransf"/>
</dbReference>
<dbReference type="RefSeq" id="WP_021287472.1">
    <property type="nucleotide sequence ID" value="NZ_AUPZ01000007.1"/>
</dbReference>
<accession>T0JEV6</accession>
<proteinExistence type="predicted"/>
<protein>
    <recommendedName>
        <fullName evidence="1">MnmC-like methyltransferase domain-containing protein</fullName>
    </recommendedName>
</protein>
<dbReference type="Pfam" id="PF05430">
    <property type="entry name" value="Methyltransf_30"/>
    <property type="match status" value="1"/>
</dbReference>
<dbReference type="AlphaFoldDB" id="T0JEV6"/>
<dbReference type="Proteomes" id="UP000015520">
    <property type="component" value="Unassembled WGS sequence"/>
</dbReference>
<dbReference type="EMBL" id="AUPZ01000007">
    <property type="protein sequence ID" value="EQB39550.1"/>
    <property type="molecule type" value="Genomic_DNA"/>
</dbReference>
<evidence type="ECO:0000313" key="3">
    <source>
        <dbReference type="Proteomes" id="UP000015520"/>
    </source>
</evidence>
<dbReference type="PATRIC" id="fig|1172190.3.peg.1175"/>
<dbReference type="GO" id="GO:0016645">
    <property type="term" value="F:oxidoreductase activity, acting on the CH-NH group of donors"/>
    <property type="evidence" value="ECO:0007669"/>
    <property type="project" value="InterPro"/>
</dbReference>
<dbReference type="SUPFAM" id="SSF53335">
    <property type="entry name" value="S-adenosyl-L-methionine-dependent methyltransferases"/>
    <property type="match status" value="1"/>
</dbReference>
<comment type="caution">
    <text evidence="2">The sequence shown here is derived from an EMBL/GenBank/DDBJ whole genome shotgun (WGS) entry which is preliminary data.</text>
</comment>
<feature type="domain" description="MnmC-like methyltransferase" evidence="1">
    <location>
        <begin position="127"/>
        <end position="213"/>
    </location>
</feature>
<evidence type="ECO:0000313" key="2">
    <source>
        <dbReference type="EMBL" id="EQB39550.1"/>
    </source>
</evidence>
<dbReference type="STRING" id="1172190.M947_06045"/>
<keyword evidence="3" id="KW-1185">Reference proteome</keyword>